<dbReference type="PIRSF" id="PIRSF016599">
    <property type="entry name" value="Xaa-His_dipept"/>
    <property type="match status" value="1"/>
</dbReference>
<dbReference type="AlphaFoldDB" id="A0A0S7C1M2"/>
<evidence type="ECO:0000256" key="15">
    <source>
        <dbReference type="ARBA" id="ARBA00076004"/>
    </source>
</evidence>
<dbReference type="SUPFAM" id="SSF53187">
    <property type="entry name" value="Zn-dependent exopeptidases"/>
    <property type="match status" value="1"/>
</dbReference>
<keyword evidence="8" id="KW-0170">Cobalt</keyword>
<dbReference type="EMBL" id="DF968182">
    <property type="protein sequence ID" value="GAP42675.1"/>
    <property type="molecule type" value="Genomic_DNA"/>
</dbReference>
<dbReference type="STRING" id="1678841.TBC1_11807"/>
<dbReference type="FunFam" id="3.40.630.10:FF:000018">
    <property type="entry name" value="Aminoacyl-histidine dipeptidase PepD"/>
    <property type="match status" value="1"/>
</dbReference>
<evidence type="ECO:0000256" key="9">
    <source>
        <dbReference type="ARBA" id="ARBA00036421"/>
    </source>
</evidence>
<evidence type="ECO:0000256" key="7">
    <source>
        <dbReference type="ARBA" id="ARBA00023049"/>
    </source>
</evidence>
<evidence type="ECO:0000259" key="18">
    <source>
        <dbReference type="Pfam" id="PF07687"/>
    </source>
</evidence>
<evidence type="ECO:0000256" key="17">
    <source>
        <dbReference type="ARBA" id="ARBA00078074"/>
    </source>
</evidence>
<dbReference type="GO" id="GO:0006508">
    <property type="term" value="P:proteolysis"/>
    <property type="evidence" value="ECO:0007669"/>
    <property type="project" value="UniProtKB-KW"/>
</dbReference>
<keyword evidence="20" id="KW-1185">Reference proteome</keyword>
<keyword evidence="7" id="KW-0482">Metalloprotease</keyword>
<evidence type="ECO:0000256" key="2">
    <source>
        <dbReference type="ARBA" id="ARBA00001947"/>
    </source>
</evidence>
<evidence type="ECO:0000256" key="12">
    <source>
        <dbReference type="ARBA" id="ARBA00061423"/>
    </source>
</evidence>
<dbReference type="PANTHER" id="PTHR43501">
    <property type="entry name" value="CYTOSOL NON-SPECIFIC DIPEPTIDASE"/>
    <property type="match status" value="1"/>
</dbReference>
<dbReference type="Pfam" id="PF07687">
    <property type="entry name" value="M20_dimer"/>
    <property type="match status" value="1"/>
</dbReference>
<evidence type="ECO:0000256" key="14">
    <source>
        <dbReference type="ARBA" id="ARBA00075285"/>
    </source>
</evidence>
<evidence type="ECO:0000256" key="4">
    <source>
        <dbReference type="ARBA" id="ARBA00022723"/>
    </source>
</evidence>
<dbReference type="GO" id="GO:0005829">
    <property type="term" value="C:cytosol"/>
    <property type="evidence" value="ECO:0007669"/>
    <property type="project" value="TreeGrafter"/>
</dbReference>
<evidence type="ECO:0000256" key="10">
    <source>
        <dbReference type="ARBA" id="ARBA00038976"/>
    </source>
</evidence>
<dbReference type="InterPro" id="IPR001160">
    <property type="entry name" value="Peptidase_M20C"/>
</dbReference>
<dbReference type="RefSeq" id="WP_062042732.1">
    <property type="nucleotide sequence ID" value="NZ_DF968182.1"/>
</dbReference>
<sequence>MSEALNRLKPARLWHYFEEICKVPRPSKKEEKIAAYIVAFGQKAGLETIVDETGNILIRKPASPGMENRKSVVLQSHIDMVCEKNSETLHDFESDPIQPYIDGEWVKAHGTTLGADDGIGIAAQLALLEADDIAHGPIECLFTVDEETGLTGAFGLKPDLLNSRILLNLDSEDEGEIFIGCAGGKDTVIAMNYSKVPVGANQAGYVVKVSGLKGGHSGDDINKGLGNANKILNRLLWEANRRFEMRLSKFDGGNLRNAIAREATAIVTLPKRFTRDFEEFASKFSSTVRNELKITEPGLNLQFKACDLPDYLFDISTQERLLNALYACPHGVIAMSADIPNFVETSTNLASVKTLENKIEITTSQRSSVESAKDNIANMVVAVFNLAGGKSVHSDGYPGWTPNPKSEVLEISRNAYHRLFDAEPKVLAIHAGLECGLVGEKYPGMDMISYGPTIKGAHSPDERLLIPTVQKFWDLTLEILKNIPETEVS</sequence>
<comment type="catalytic activity">
    <reaction evidence="9">
        <text>Hydrolysis of dipeptides, preferentially hydrophobic dipeptides including prolyl amino acids.</text>
        <dbReference type="EC" id="3.4.13.18"/>
    </reaction>
</comment>
<evidence type="ECO:0000256" key="1">
    <source>
        <dbReference type="ARBA" id="ARBA00001941"/>
    </source>
</evidence>
<evidence type="ECO:0000256" key="13">
    <source>
        <dbReference type="ARBA" id="ARBA00071271"/>
    </source>
</evidence>
<comment type="cofactor">
    <cofactor evidence="1">
        <name>Co(2+)</name>
        <dbReference type="ChEBI" id="CHEBI:48828"/>
    </cofactor>
</comment>
<evidence type="ECO:0000313" key="20">
    <source>
        <dbReference type="Proteomes" id="UP000053091"/>
    </source>
</evidence>
<comment type="cofactor">
    <cofactor evidence="2">
        <name>Zn(2+)</name>
        <dbReference type="ChEBI" id="CHEBI:29105"/>
    </cofactor>
</comment>
<dbReference type="FunFam" id="3.40.630.10:FF:000015">
    <property type="entry name" value="Aminoacyl-histidine dipeptidase PepD"/>
    <property type="match status" value="1"/>
</dbReference>
<dbReference type="CDD" id="cd03890">
    <property type="entry name" value="M20_pepD"/>
    <property type="match status" value="1"/>
</dbReference>
<feature type="domain" description="Peptidase M20 dimerisation" evidence="18">
    <location>
        <begin position="211"/>
        <end position="293"/>
    </location>
</feature>
<dbReference type="InterPro" id="IPR002933">
    <property type="entry name" value="Peptidase_M20"/>
</dbReference>
<evidence type="ECO:0000256" key="5">
    <source>
        <dbReference type="ARBA" id="ARBA00022801"/>
    </source>
</evidence>
<evidence type="ECO:0000256" key="16">
    <source>
        <dbReference type="ARBA" id="ARBA00077688"/>
    </source>
</evidence>
<comment type="similarity">
    <text evidence="12">Belongs to the peptidase M20C family.</text>
</comment>
<dbReference type="GO" id="GO:0046872">
    <property type="term" value="F:metal ion binding"/>
    <property type="evidence" value="ECO:0007669"/>
    <property type="project" value="UniProtKB-KW"/>
</dbReference>
<keyword evidence="3" id="KW-0645">Protease</keyword>
<proteinExistence type="inferred from homology"/>
<dbReference type="GO" id="GO:0070573">
    <property type="term" value="F:metallodipeptidase activity"/>
    <property type="evidence" value="ECO:0007669"/>
    <property type="project" value="TreeGrafter"/>
</dbReference>
<dbReference type="EC" id="3.4.13.18" evidence="10"/>
<dbReference type="PATRIC" id="fig|1678841.3.peg.921"/>
<dbReference type="Gene3D" id="3.40.630.10">
    <property type="entry name" value="Zn peptidases"/>
    <property type="match status" value="2"/>
</dbReference>
<dbReference type="NCBIfam" id="TIGR01893">
    <property type="entry name" value="aa-his-dipept"/>
    <property type="match status" value="1"/>
</dbReference>
<dbReference type="PANTHER" id="PTHR43501:SF1">
    <property type="entry name" value="CYTOSOL NON-SPECIFIC DIPEPTIDASE"/>
    <property type="match status" value="1"/>
</dbReference>
<protein>
    <recommendedName>
        <fullName evidence="13">Cytosol non-specific dipeptidase</fullName>
        <ecNumber evidence="10">3.4.13.18</ecNumber>
    </recommendedName>
    <alternativeName>
        <fullName evidence="16">Aminoacyl-histidine dipeptidase</fullName>
    </alternativeName>
    <alternativeName>
        <fullName evidence="15">Beta-alanyl-histidine dipeptidase</fullName>
    </alternativeName>
    <alternativeName>
        <fullName evidence="14">Carnosinase</fullName>
    </alternativeName>
    <alternativeName>
        <fullName evidence="11">Peptidase D</fullName>
    </alternativeName>
    <alternativeName>
        <fullName evidence="17">Xaa-His dipeptidase</fullName>
    </alternativeName>
</protein>
<dbReference type="OrthoDB" id="9773892at2"/>
<keyword evidence="5" id="KW-0378">Hydrolase</keyword>
<evidence type="ECO:0000256" key="6">
    <source>
        <dbReference type="ARBA" id="ARBA00022833"/>
    </source>
</evidence>
<evidence type="ECO:0000256" key="11">
    <source>
        <dbReference type="ARBA" id="ARBA00044252"/>
    </source>
</evidence>
<gene>
    <name evidence="19" type="ORF">TBC1_11807</name>
</gene>
<dbReference type="InterPro" id="IPR011650">
    <property type="entry name" value="Peptidase_M20_dimer"/>
</dbReference>
<evidence type="ECO:0000256" key="8">
    <source>
        <dbReference type="ARBA" id="ARBA00023285"/>
    </source>
</evidence>
<dbReference type="Pfam" id="PF01546">
    <property type="entry name" value="Peptidase_M20"/>
    <property type="match status" value="1"/>
</dbReference>
<accession>A0A0S7C1M2</accession>
<evidence type="ECO:0000313" key="19">
    <source>
        <dbReference type="EMBL" id="GAP42675.1"/>
    </source>
</evidence>
<dbReference type="Proteomes" id="UP000053091">
    <property type="component" value="Unassembled WGS sequence"/>
</dbReference>
<reference evidence="19" key="1">
    <citation type="journal article" date="2015" name="Genome Announc.">
        <title>Draft Genome Sequence of Bacteroidales Strain TBC1, a Novel Isolate from a Methanogenic Wastewater Treatment System.</title>
        <authorList>
            <person name="Tourlousse D.M."/>
            <person name="Matsuura N."/>
            <person name="Sun L."/>
            <person name="Toyonaga M."/>
            <person name="Kuroda K."/>
            <person name="Ohashi A."/>
            <person name="Cruz R."/>
            <person name="Yamaguchi T."/>
            <person name="Sekiguchi Y."/>
        </authorList>
    </citation>
    <scope>NUCLEOTIDE SEQUENCE [LARGE SCALE GENOMIC DNA]</scope>
    <source>
        <strain evidence="19">TBC1</strain>
    </source>
</reference>
<keyword evidence="6" id="KW-0862">Zinc</keyword>
<keyword evidence="4" id="KW-0479">Metal-binding</keyword>
<organism evidence="19">
    <name type="scientific">Lentimicrobium saccharophilum</name>
    <dbReference type="NCBI Taxonomy" id="1678841"/>
    <lineage>
        <taxon>Bacteria</taxon>
        <taxon>Pseudomonadati</taxon>
        <taxon>Bacteroidota</taxon>
        <taxon>Bacteroidia</taxon>
        <taxon>Bacteroidales</taxon>
        <taxon>Lentimicrobiaceae</taxon>
        <taxon>Lentimicrobium</taxon>
    </lineage>
</organism>
<dbReference type="PRINTS" id="PR00934">
    <property type="entry name" value="XHISDIPTASE"/>
</dbReference>
<evidence type="ECO:0000256" key="3">
    <source>
        <dbReference type="ARBA" id="ARBA00022670"/>
    </source>
</evidence>
<name>A0A0S7C1M2_9BACT</name>